<accession>A0AA39ZA18</accession>
<keyword evidence="1" id="KW-0812">Transmembrane</keyword>
<feature type="transmembrane region" description="Helical" evidence="1">
    <location>
        <begin position="63"/>
        <end position="87"/>
    </location>
</feature>
<keyword evidence="3" id="KW-1185">Reference proteome</keyword>
<comment type="caution">
    <text evidence="2">The sequence shown here is derived from an EMBL/GenBank/DDBJ whole genome shotgun (WGS) entry which is preliminary data.</text>
</comment>
<protein>
    <submittedName>
        <fullName evidence="2">Uncharacterized protein</fullName>
    </submittedName>
</protein>
<evidence type="ECO:0000256" key="1">
    <source>
        <dbReference type="SAM" id="Phobius"/>
    </source>
</evidence>
<dbReference type="EMBL" id="JAULSY010000087">
    <property type="protein sequence ID" value="KAK0666486.1"/>
    <property type="molecule type" value="Genomic_DNA"/>
</dbReference>
<evidence type="ECO:0000313" key="2">
    <source>
        <dbReference type="EMBL" id="KAK0666486.1"/>
    </source>
</evidence>
<keyword evidence="1" id="KW-0472">Membrane</keyword>
<evidence type="ECO:0000313" key="3">
    <source>
        <dbReference type="Proteomes" id="UP001174997"/>
    </source>
</evidence>
<feature type="transmembrane region" description="Helical" evidence="1">
    <location>
        <begin position="20"/>
        <end position="42"/>
    </location>
</feature>
<reference evidence="2" key="1">
    <citation type="submission" date="2023-06" db="EMBL/GenBank/DDBJ databases">
        <title>Genome-scale phylogeny and comparative genomics of the fungal order Sordariales.</title>
        <authorList>
            <consortium name="Lawrence Berkeley National Laboratory"/>
            <person name="Hensen N."/>
            <person name="Bonometti L."/>
            <person name="Westerberg I."/>
            <person name="Brannstrom I.O."/>
            <person name="Guillou S."/>
            <person name="Cros-Aarteil S."/>
            <person name="Calhoun S."/>
            <person name="Haridas S."/>
            <person name="Kuo A."/>
            <person name="Mondo S."/>
            <person name="Pangilinan J."/>
            <person name="Riley R."/>
            <person name="Labutti K."/>
            <person name="Andreopoulos B."/>
            <person name="Lipzen A."/>
            <person name="Chen C."/>
            <person name="Yanf M."/>
            <person name="Daum C."/>
            <person name="Ng V."/>
            <person name="Clum A."/>
            <person name="Steindorff A."/>
            <person name="Ohm R."/>
            <person name="Martin F."/>
            <person name="Silar P."/>
            <person name="Natvig D."/>
            <person name="Lalanne C."/>
            <person name="Gautier V."/>
            <person name="Ament-Velasquez S.L."/>
            <person name="Kruys A."/>
            <person name="Hutchinson M.I."/>
            <person name="Powell A.J."/>
            <person name="Barry K."/>
            <person name="Miller A.N."/>
            <person name="Grigoriev I.V."/>
            <person name="Debuchy R."/>
            <person name="Gladieux P."/>
            <person name="Thoren M.H."/>
            <person name="Johannesson H."/>
        </authorList>
    </citation>
    <scope>NUCLEOTIDE SEQUENCE</scope>
    <source>
        <strain evidence="2">CBS 307.81</strain>
    </source>
</reference>
<proteinExistence type="predicted"/>
<sequence length="151" mass="17133">MLFGPHRYIFEAMNSTEPRYFFPVYAVRIVSFACRLFVFIKMTNTRCDRQDARKRCHRVPNHCHTIVFFGSVGGLSSRLIGCLISSYRSFSVEPNTTSTECLAICASSQSVQHSGIDDRHLLLSGFEKLKVTQIPSGLFPVFLFLVCFLGH</sequence>
<organism evidence="2 3">
    <name type="scientific">Cercophora samala</name>
    <dbReference type="NCBI Taxonomy" id="330535"/>
    <lineage>
        <taxon>Eukaryota</taxon>
        <taxon>Fungi</taxon>
        <taxon>Dikarya</taxon>
        <taxon>Ascomycota</taxon>
        <taxon>Pezizomycotina</taxon>
        <taxon>Sordariomycetes</taxon>
        <taxon>Sordariomycetidae</taxon>
        <taxon>Sordariales</taxon>
        <taxon>Lasiosphaeriaceae</taxon>
        <taxon>Cercophora</taxon>
    </lineage>
</organism>
<keyword evidence="1" id="KW-1133">Transmembrane helix</keyword>
<dbReference type="Proteomes" id="UP001174997">
    <property type="component" value="Unassembled WGS sequence"/>
</dbReference>
<name>A0AA39ZA18_9PEZI</name>
<dbReference type="AlphaFoldDB" id="A0AA39ZA18"/>
<gene>
    <name evidence="2" type="ORF">QBC41DRAFT_150080</name>
</gene>
<feature type="transmembrane region" description="Helical" evidence="1">
    <location>
        <begin position="131"/>
        <end position="150"/>
    </location>
</feature>